<dbReference type="HOGENOM" id="CLU_837256_0_0_1"/>
<feature type="region of interest" description="Disordered" evidence="1">
    <location>
        <begin position="130"/>
        <end position="178"/>
    </location>
</feature>
<dbReference type="AlphaFoldDB" id="J6EQX4"/>
<feature type="region of interest" description="Disordered" evidence="1">
    <location>
        <begin position="234"/>
        <end position="332"/>
    </location>
</feature>
<feature type="compositionally biased region" description="Polar residues" evidence="1">
    <location>
        <begin position="1"/>
        <end position="44"/>
    </location>
</feature>
<name>J6EQX4_TRIAS</name>
<dbReference type="RefSeq" id="XP_014177089.1">
    <property type="nucleotide sequence ID" value="XM_014321614.1"/>
</dbReference>
<dbReference type="GeneID" id="25990012"/>
<feature type="compositionally biased region" description="Low complexity" evidence="1">
    <location>
        <begin position="320"/>
        <end position="332"/>
    </location>
</feature>
<protein>
    <submittedName>
        <fullName evidence="2">Uncharacterized protein</fullName>
    </submittedName>
</protein>
<feature type="compositionally biased region" description="Low complexity" evidence="1">
    <location>
        <begin position="251"/>
        <end position="268"/>
    </location>
</feature>
<gene>
    <name evidence="2" type="ORF">A1Q1_06500</name>
</gene>
<dbReference type="EMBL" id="ALBS01000334">
    <property type="protein sequence ID" value="EJT45092.1"/>
    <property type="molecule type" value="Genomic_DNA"/>
</dbReference>
<dbReference type="VEuPathDB" id="FungiDB:A1Q1_06500"/>
<sequence>MTSRETPTPSLTSSIGPATVTTKEHSTAAQHLQTKPTNWPSGNGQLVARQGGVRIPQASLSSEDDAERTVTGNDGLCVYDPVLNMSWCSGFVSTAGRSSTRRSSSSGDDLTITEVRTYYDYSYATITETFTSTTRSSSRSSSNTRSSSARSSSSRSSRSGSPTSAFNDAPPVPAPLSPKARAGIAERFEVDESLIVTPHTETAPRPSEVERPLSAAFSTLSCDTNRPLPALPLVDGTRPLGNEMREVTTPGSSSLSASKVLAAAGSSSMMPKTIASSTSTAKIPPGNAPESVISPVHPSAVDDTDMDAPPQYDPRWSAERSMLSSSPMMMRP</sequence>
<feature type="compositionally biased region" description="Low complexity" evidence="1">
    <location>
        <begin position="130"/>
        <end position="164"/>
    </location>
</feature>
<dbReference type="Proteomes" id="UP000002748">
    <property type="component" value="Unassembled WGS sequence"/>
</dbReference>
<organism evidence="2 3">
    <name type="scientific">Trichosporon asahii var. asahii (strain ATCC 90039 / CBS 2479 / JCM 2466 / KCTC 7840 / NBRC 103889/ NCYC 2677 / UAMH 7654)</name>
    <name type="common">Yeast</name>
    <dbReference type="NCBI Taxonomy" id="1186058"/>
    <lineage>
        <taxon>Eukaryota</taxon>
        <taxon>Fungi</taxon>
        <taxon>Dikarya</taxon>
        <taxon>Basidiomycota</taxon>
        <taxon>Agaricomycotina</taxon>
        <taxon>Tremellomycetes</taxon>
        <taxon>Trichosporonales</taxon>
        <taxon>Trichosporonaceae</taxon>
        <taxon>Trichosporon</taxon>
    </lineage>
</organism>
<evidence type="ECO:0000256" key="1">
    <source>
        <dbReference type="SAM" id="MobiDB-lite"/>
    </source>
</evidence>
<evidence type="ECO:0000313" key="3">
    <source>
        <dbReference type="Proteomes" id="UP000002748"/>
    </source>
</evidence>
<reference evidence="2 3" key="1">
    <citation type="journal article" date="2012" name="Eukaryot. Cell">
        <title>Draft genome sequence of CBS 2479, the standard type strain of Trichosporon asahii.</title>
        <authorList>
            <person name="Yang R.Y."/>
            <person name="Li H.T."/>
            <person name="Zhu H."/>
            <person name="Zhou G.P."/>
            <person name="Wang M."/>
            <person name="Wang L."/>
        </authorList>
    </citation>
    <scope>NUCLEOTIDE SEQUENCE [LARGE SCALE GENOMIC DNA]</scope>
    <source>
        <strain evidence="3">ATCC 90039 / CBS 2479 / JCM 2466 / KCTC 7840 / NCYC 2677 / UAMH 7654</strain>
    </source>
</reference>
<evidence type="ECO:0000313" key="2">
    <source>
        <dbReference type="EMBL" id="EJT45092.1"/>
    </source>
</evidence>
<comment type="caution">
    <text evidence="2">The sequence shown here is derived from an EMBL/GenBank/DDBJ whole genome shotgun (WGS) entry which is preliminary data.</text>
</comment>
<proteinExistence type="predicted"/>
<dbReference type="KEGG" id="tasa:A1Q1_06500"/>
<feature type="region of interest" description="Disordered" evidence="1">
    <location>
        <begin position="1"/>
        <end position="46"/>
    </location>
</feature>
<accession>J6EQX4</accession>